<dbReference type="InterPro" id="IPR005122">
    <property type="entry name" value="Uracil-DNA_glycosylase-like"/>
</dbReference>
<protein>
    <submittedName>
        <fullName evidence="2">Uracil-DNA glycosylase family protein</fullName>
    </submittedName>
</protein>
<proteinExistence type="predicted"/>
<accession>A0ABW2A8K9</accession>
<dbReference type="Gene3D" id="3.40.470.10">
    <property type="entry name" value="Uracil-DNA glycosylase-like domain"/>
    <property type="match status" value="1"/>
</dbReference>
<sequence length="179" mass="20295">MPPLPGLPDGVRPIIQAAASSRLLIIGQAPGARADARGRPFDDASGDRLRDWMGIDRDDFYDPRQVAIMPMGFCFPGRGRSGDLPPRPECAPLWHRRLLDEMPAIRLTLLIGQYAQRAYSPQPFSSLTDCVEHWRDLPPGYLPLPHPSPRNQAWLKHHPWFETELLPELKKRVREALNP</sequence>
<dbReference type="InterPro" id="IPR047124">
    <property type="entry name" value="HI_0220.2"/>
</dbReference>
<keyword evidence="3" id="KW-1185">Reference proteome</keyword>
<reference evidence="3" key="1">
    <citation type="journal article" date="2019" name="Int. J. Syst. Evol. Microbiol.">
        <title>The Global Catalogue of Microorganisms (GCM) 10K type strain sequencing project: providing services to taxonomists for standard genome sequencing and annotation.</title>
        <authorList>
            <consortium name="The Broad Institute Genomics Platform"/>
            <consortium name="The Broad Institute Genome Sequencing Center for Infectious Disease"/>
            <person name="Wu L."/>
            <person name="Ma J."/>
        </authorList>
    </citation>
    <scope>NUCLEOTIDE SEQUENCE [LARGE SCALE GENOMIC DNA]</scope>
    <source>
        <strain evidence="3">NBRC 111756</strain>
    </source>
</reference>
<dbReference type="PANTHER" id="PTHR42160">
    <property type="entry name" value="URACIL-DNA GLYCOSYLASE SUPERFAMILY PROTEIN"/>
    <property type="match status" value="1"/>
</dbReference>
<feature type="domain" description="Uracil-DNA glycosylase-like" evidence="1">
    <location>
        <begin position="14"/>
        <end position="170"/>
    </location>
</feature>
<dbReference type="SMART" id="SM00986">
    <property type="entry name" value="UDG"/>
    <property type="match status" value="1"/>
</dbReference>
<dbReference type="Proteomes" id="UP001596422">
    <property type="component" value="Unassembled WGS sequence"/>
</dbReference>
<organism evidence="2 3">
    <name type="scientific">Marinobacterium aestuariivivens</name>
    <dbReference type="NCBI Taxonomy" id="1698799"/>
    <lineage>
        <taxon>Bacteria</taxon>
        <taxon>Pseudomonadati</taxon>
        <taxon>Pseudomonadota</taxon>
        <taxon>Gammaproteobacteria</taxon>
        <taxon>Oceanospirillales</taxon>
        <taxon>Oceanospirillaceae</taxon>
        <taxon>Marinobacterium</taxon>
    </lineage>
</organism>
<evidence type="ECO:0000259" key="1">
    <source>
        <dbReference type="SMART" id="SM00986"/>
    </source>
</evidence>
<gene>
    <name evidence="2" type="ORF">ACFQDL_30180</name>
</gene>
<evidence type="ECO:0000313" key="3">
    <source>
        <dbReference type="Proteomes" id="UP001596422"/>
    </source>
</evidence>
<dbReference type="InterPro" id="IPR036895">
    <property type="entry name" value="Uracil-DNA_glycosylase-like_sf"/>
</dbReference>
<dbReference type="RefSeq" id="WP_379912630.1">
    <property type="nucleotide sequence ID" value="NZ_JBHSWE010000001.1"/>
</dbReference>
<dbReference type="Pfam" id="PF03167">
    <property type="entry name" value="UDG"/>
    <property type="match status" value="1"/>
</dbReference>
<dbReference type="PANTHER" id="PTHR42160:SF1">
    <property type="entry name" value="URACIL-DNA GLYCOSYLASE SUPERFAMILY PROTEIN"/>
    <property type="match status" value="1"/>
</dbReference>
<comment type="caution">
    <text evidence="2">The sequence shown here is derived from an EMBL/GenBank/DDBJ whole genome shotgun (WGS) entry which is preliminary data.</text>
</comment>
<evidence type="ECO:0000313" key="2">
    <source>
        <dbReference type="EMBL" id="MFC6673880.1"/>
    </source>
</evidence>
<dbReference type="SMART" id="SM00987">
    <property type="entry name" value="UreE_C"/>
    <property type="match status" value="1"/>
</dbReference>
<name>A0ABW2A8K9_9GAMM</name>
<dbReference type="CDD" id="cd10033">
    <property type="entry name" value="UDG_like"/>
    <property type="match status" value="1"/>
</dbReference>
<dbReference type="EMBL" id="JBHSWE010000001">
    <property type="protein sequence ID" value="MFC6673880.1"/>
    <property type="molecule type" value="Genomic_DNA"/>
</dbReference>
<dbReference type="SUPFAM" id="SSF52141">
    <property type="entry name" value="Uracil-DNA glycosylase-like"/>
    <property type="match status" value="1"/>
</dbReference>